<dbReference type="EMBL" id="JAICBX010000001">
    <property type="protein sequence ID" value="MBW8635605.1"/>
    <property type="molecule type" value="Genomic_DNA"/>
</dbReference>
<sequence length="74" mass="8427">MTDTNSLRTRKDGSIDYDYYIARSRAIRSTQAHQAAGAVARRIPDPLLPFRYLINKWRAPGGSRNASRYLDASR</sequence>
<comment type="caution">
    <text evidence="1">The sequence shown here is derived from an EMBL/GenBank/DDBJ whole genome shotgun (WGS) entry which is preliminary data.</text>
</comment>
<accession>A0AAE2ZJ52</accession>
<name>A0AAE2ZJ52_9HYPH</name>
<dbReference type="RefSeq" id="WP_220226336.1">
    <property type="nucleotide sequence ID" value="NZ_JAICBX010000001.1"/>
</dbReference>
<proteinExistence type="predicted"/>
<protein>
    <submittedName>
        <fullName evidence="1">Uncharacterized protein</fullName>
    </submittedName>
</protein>
<organism evidence="1 2">
    <name type="scientific">Flavimaribacter sediminis</name>
    <dbReference type="NCBI Taxonomy" id="2865987"/>
    <lineage>
        <taxon>Bacteria</taxon>
        <taxon>Pseudomonadati</taxon>
        <taxon>Pseudomonadota</taxon>
        <taxon>Alphaproteobacteria</taxon>
        <taxon>Hyphomicrobiales</taxon>
        <taxon>Rhizobiaceae</taxon>
        <taxon>Flavimaribacter</taxon>
    </lineage>
</organism>
<evidence type="ECO:0000313" key="2">
    <source>
        <dbReference type="Proteomes" id="UP001196509"/>
    </source>
</evidence>
<dbReference type="Proteomes" id="UP001196509">
    <property type="component" value="Unassembled WGS sequence"/>
</dbReference>
<reference evidence="1" key="1">
    <citation type="submission" date="2021-08" db="EMBL/GenBank/DDBJ databases">
        <title>Hoeflea bacterium WL0058 sp. nov., isolated from the sediment.</title>
        <authorList>
            <person name="Wang L."/>
            <person name="Zhang D."/>
        </authorList>
    </citation>
    <scope>NUCLEOTIDE SEQUENCE</scope>
    <source>
        <strain evidence="1">WL0058</strain>
    </source>
</reference>
<keyword evidence="2" id="KW-1185">Reference proteome</keyword>
<evidence type="ECO:0000313" key="1">
    <source>
        <dbReference type="EMBL" id="MBW8635605.1"/>
    </source>
</evidence>
<gene>
    <name evidence="1" type="ORF">K1W69_00280</name>
</gene>
<dbReference type="AlphaFoldDB" id="A0AAE2ZJ52"/>